<dbReference type="PANTHER" id="PTHR43386:SF25">
    <property type="entry name" value="PEPTIDE ABC TRANSPORTER PERMEASE PROTEIN"/>
    <property type="match status" value="1"/>
</dbReference>
<organism evidence="9 10">
    <name type="scientific">Garicola koreensis</name>
    <dbReference type="NCBI Taxonomy" id="1262554"/>
    <lineage>
        <taxon>Bacteria</taxon>
        <taxon>Bacillati</taxon>
        <taxon>Actinomycetota</taxon>
        <taxon>Actinomycetes</taxon>
        <taxon>Micrococcales</taxon>
        <taxon>Micrococcaceae</taxon>
        <taxon>Garicola</taxon>
    </lineage>
</organism>
<dbReference type="RefSeq" id="WP_183356955.1">
    <property type="nucleotide sequence ID" value="NZ_BAABKR010000004.1"/>
</dbReference>
<keyword evidence="5 7" id="KW-1133">Transmembrane helix</keyword>
<comment type="subcellular location">
    <subcellularLocation>
        <location evidence="1 7">Cell membrane</location>
        <topology evidence="1 7">Multi-pass membrane protein</topology>
    </subcellularLocation>
</comment>
<evidence type="ECO:0000256" key="7">
    <source>
        <dbReference type="RuleBase" id="RU363032"/>
    </source>
</evidence>
<feature type="domain" description="ABC transmembrane type-1" evidence="8">
    <location>
        <begin position="51"/>
        <end position="240"/>
    </location>
</feature>
<feature type="transmembrane region" description="Helical" evidence="7">
    <location>
        <begin position="220"/>
        <end position="244"/>
    </location>
</feature>
<dbReference type="GO" id="GO:0005886">
    <property type="term" value="C:plasma membrane"/>
    <property type="evidence" value="ECO:0007669"/>
    <property type="project" value="UniProtKB-SubCell"/>
</dbReference>
<evidence type="ECO:0000313" key="10">
    <source>
        <dbReference type="Proteomes" id="UP000547528"/>
    </source>
</evidence>
<evidence type="ECO:0000256" key="5">
    <source>
        <dbReference type="ARBA" id="ARBA00022989"/>
    </source>
</evidence>
<keyword evidence="10" id="KW-1185">Reference proteome</keyword>
<dbReference type="CDD" id="cd06261">
    <property type="entry name" value="TM_PBP2"/>
    <property type="match status" value="1"/>
</dbReference>
<evidence type="ECO:0000256" key="3">
    <source>
        <dbReference type="ARBA" id="ARBA00022475"/>
    </source>
</evidence>
<evidence type="ECO:0000256" key="6">
    <source>
        <dbReference type="ARBA" id="ARBA00023136"/>
    </source>
</evidence>
<name>A0A7W5TZN0_9MICC</name>
<keyword evidence="4 7" id="KW-0812">Transmembrane</keyword>
<dbReference type="GO" id="GO:0055085">
    <property type="term" value="P:transmembrane transport"/>
    <property type="evidence" value="ECO:0007669"/>
    <property type="project" value="InterPro"/>
</dbReference>
<keyword evidence="6 7" id="KW-0472">Membrane</keyword>
<comment type="caution">
    <text evidence="9">The sequence shown here is derived from an EMBL/GenBank/DDBJ whole genome shotgun (WGS) entry which is preliminary data.</text>
</comment>
<dbReference type="AlphaFoldDB" id="A0A7W5TZN0"/>
<accession>A0A7W5TZN0</accession>
<sequence length="256" mass="26746">MLTVALWPELFVTHDPTAVDSDSILQSASWEHPLGTDEAGADVLARLVHATQLEVVIAAGSVIIALVIGVPSGLLAGNSGKLIDGGISSGASAILAFPMVLFAILVVSSFGTTALTLVGIIGFVFAPRVFVLVRAQTKALKEREFVVAARVTGISPRRTMARHVLPNMAGPLFTLIPQLMAEALLIEAGLSFLGLGVQLPDSTWGTILESSKDYYVTSPGYAVAAGLTITIAAGLLMASGELAAESFNPLKKRRQK</sequence>
<dbReference type="Proteomes" id="UP000547528">
    <property type="component" value="Unassembled WGS sequence"/>
</dbReference>
<proteinExistence type="inferred from homology"/>
<reference evidence="9 10" key="1">
    <citation type="submission" date="2020-08" db="EMBL/GenBank/DDBJ databases">
        <title>Sequencing the genomes of 1000 actinobacteria strains.</title>
        <authorList>
            <person name="Klenk H.-P."/>
        </authorList>
    </citation>
    <scope>NUCLEOTIDE SEQUENCE [LARGE SCALE GENOMIC DNA]</scope>
    <source>
        <strain evidence="9 10">DSM 28238</strain>
    </source>
</reference>
<dbReference type="PANTHER" id="PTHR43386">
    <property type="entry name" value="OLIGOPEPTIDE TRANSPORT SYSTEM PERMEASE PROTEIN APPC"/>
    <property type="match status" value="1"/>
</dbReference>
<dbReference type="Pfam" id="PF00528">
    <property type="entry name" value="BPD_transp_1"/>
    <property type="match status" value="1"/>
</dbReference>
<feature type="transmembrane region" description="Helical" evidence="7">
    <location>
        <begin position="55"/>
        <end position="75"/>
    </location>
</feature>
<dbReference type="PROSITE" id="PS50928">
    <property type="entry name" value="ABC_TM1"/>
    <property type="match status" value="1"/>
</dbReference>
<dbReference type="InterPro" id="IPR035906">
    <property type="entry name" value="MetI-like_sf"/>
</dbReference>
<feature type="transmembrane region" description="Helical" evidence="7">
    <location>
        <begin position="114"/>
        <end position="133"/>
    </location>
</feature>
<evidence type="ECO:0000259" key="8">
    <source>
        <dbReference type="PROSITE" id="PS50928"/>
    </source>
</evidence>
<dbReference type="EMBL" id="JACIBT010000001">
    <property type="protein sequence ID" value="MBB3666511.1"/>
    <property type="molecule type" value="Genomic_DNA"/>
</dbReference>
<dbReference type="Gene3D" id="1.10.3720.10">
    <property type="entry name" value="MetI-like"/>
    <property type="match status" value="1"/>
</dbReference>
<evidence type="ECO:0000256" key="4">
    <source>
        <dbReference type="ARBA" id="ARBA00022692"/>
    </source>
</evidence>
<dbReference type="InterPro" id="IPR050366">
    <property type="entry name" value="BP-dependent_transpt_permease"/>
</dbReference>
<evidence type="ECO:0000256" key="2">
    <source>
        <dbReference type="ARBA" id="ARBA00022448"/>
    </source>
</evidence>
<protein>
    <submittedName>
        <fullName evidence="9">Peptide/nickel transport system permease protein</fullName>
    </submittedName>
</protein>
<feature type="transmembrane region" description="Helical" evidence="7">
    <location>
        <begin position="87"/>
        <end position="108"/>
    </location>
</feature>
<dbReference type="InterPro" id="IPR000515">
    <property type="entry name" value="MetI-like"/>
</dbReference>
<evidence type="ECO:0000313" key="9">
    <source>
        <dbReference type="EMBL" id="MBB3666511.1"/>
    </source>
</evidence>
<keyword evidence="3" id="KW-1003">Cell membrane</keyword>
<evidence type="ECO:0000256" key="1">
    <source>
        <dbReference type="ARBA" id="ARBA00004651"/>
    </source>
</evidence>
<keyword evidence="2 7" id="KW-0813">Transport</keyword>
<dbReference type="SUPFAM" id="SSF161098">
    <property type="entry name" value="MetI-like"/>
    <property type="match status" value="1"/>
</dbReference>
<comment type="similarity">
    <text evidence="7">Belongs to the binding-protein-dependent transport system permease family.</text>
</comment>
<gene>
    <name evidence="9" type="ORF">FHX47_000104</name>
</gene>